<proteinExistence type="predicted"/>
<protein>
    <submittedName>
        <fullName evidence="1">Uncharacterized protein</fullName>
    </submittedName>
</protein>
<evidence type="ECO:0000313" key="2">
    <source>
        <dbReference type="Proteomes" id="UP001055811"/>
    </source>
</evidence>
<name>A0ACB9DZA3_CICIN</name>
<reference evidence="1 2" key="2">
    <citation type="journal article" date="2022" name="Mol. Ecol. Resour.">
        <title>The genomes of chicory, endive, great burdock and yacon provide insights into Asteraceae paleo-polyploidization history and plant inulin production.</title>
        <authorList>
            <person name="Fan W."/>
            <person name="Wang S."/>
            <person name="Wang H."/>
            <person name="Wang A."/>
            <person name="Jiang F."/>
            <person name="Liu H."/>
            <person name="Zhao H."/>
            <person name="Xu D."/>
            <person name="Zhang Y."/>
        </authorList>
    </citation>
    <scope>NUCLEOTIDE SEQUENCE [LARGE SCALE GENOMIC DNA]</scope>
    <source>
        <strain evidence="2">cv. Punajuju</strain>
        <tissue evidence="1">Leaves</tissue>
    </source>
</reference>
<accession>A0ACB9DZA3</accession>
<dbReference type="Proteomes" id="UP001055811">
    <property type="component" value="Linkage Group LG04"/>
</dbReference>
<reference evidence="2" key="1">
    <citation type="journal article" date="2022" name="Mol. Ecol. Resour.">
        <title>The genomes of chicory, endive, great burdock and yacon provide insights into Asteraceae palaeo-polyploidization history and plant inulin production.</title>
        <authorList>
            <person name="Fan W."/>
            <person name="Wang S."/>
            <person name="Wang H."/>
            <person name="Wang A."/>
            <person name="Jiang F."/>
            <person name="Liu H."/>
            <person name="Zhao H."/>
            <person name="Xu D."/>
            <person name="Zhang Y."/>
        </authorList>
    </citation>
    <scope>NUCLEOTIDE SEQUENCE [LARGE SCALE GENOMIC DNA]</scope>
    <source>
        <strain evidence="2">cv. Punajuju</strain>
    </source>
</reference>
<dbReference type="EMBL" id="CM042012">
    <property type="protein sequence ID" value="KAI3751790.1"/>
    <property type="molecule type" value="Genomic_DNA"/>
</dbReference>
<comment type="caution">
    <text evidence="1">The sequence shown here is derived from an EMBL/GenBank/DDBJ whole genome shotgun (WGS) entry which is preliminary data.</text>
</comment>
<keyword evidence="2" id="KW-1185">Reference proteome</keyword>
<sequence length="86" mass="10028">MHEAEAGDQVMQDLHIGVEFDTIKGTHFSLGYVHAKQIWCPSQKFEKIDYSIPYIDLEKKFLQLDIESMEKKIEVSIGYRIHGEED</sequence>
<organism evidence="1 2">
    <name type="scientific">Cichorium intybus</name>
    <name type="common">Chicory</name>
    <dbReference type="NCBI Taxonomy" id="13427"/>
    <lineage>
        <taxon>Eukaryota</taxon>
        <taxon>Viridiplantae</taxon>
        <taxon>Streptophyta</taxon>
        <taxon>Embryophyta</taxon>
        <taxon>Tracheophyta</taxon>
        <taxon>Spermatophyta</taxon>
        <taxon>Magnoliopsida</taxon>
        <taxon>eudicotyledons</taxon>
        <taxon>Gunneridae</taxon>
        <taxon>Pentapetalae</taxon>
        <taxon>asterids</taxon>
        <taxon>campanulids</taxon>
        <taxon>Asterales</taxon>
        <taxon>Asteraceae</taxon>
        <taxon>Cichorioideae</taxon>
        <taxon>Cichorieae</taxon>
        <taxon>Cichoriinae</taxon>
        <taxon>Cichorium</taxon>
    </lineage>
</organism>
<evidence type="ECO:0000313" key="1">
    <source>
        <dbReference type="EMBL" id="KAI3751790.1"/>
    </source>
</evidence>
<gene>
    <name evidence="1" type="ORF">L2E82_22881</name>
</gene>